<dbReference type="InterPro" id="IPR009057">
    <property type="entry name" value="Homeodomain-like_sf"/>
</dbReference>
<dbReference type="RefSeq" id="WP_073883455.1">
    <property type="nucleotide sequence ID" value="NZ_FAUH01000002.1"/>
</dbReference>
<dbReference type="Proteomes" id="UP000182498">
    <property type="component" value="Unassembled WGS sequence"/>
</dbReference>
<keyword evidence="5" id="KW-1185">Reference proteome</keyword>
<evidence type="ECO:0000256" key="2">
    <source>
        <dbReference type="PROSITE-ProRule" id="PRU00335"/>
    </source>
</evidence>
<evidence type="ECO:0000313" key="5">
    <source>
        <dbReference type="Proteomes" id="UP000182498"/>
    </source>
</evidence>
<protein>
    <submittedName>
        <fullName evidence="4">Transcriptional regulator, TetR family</fullName>
    </submittedName>
</protein>
<reference evidence="5" key="1">
    <citation type="submission" date="2015-11" db="EMBL/GenBank/DDBJ databases">
        <authorList>
            <person name="Dugat-Bony E."/>
        </authorList>
    </citation>
    <scope>NUCLEOTIDE SEQUENCE [LARGE SCALE GENOMIC DNA]</scope>
    <source>
        <strain evidence="5">Mu292</strain>
    </source>
</reference>
<evidence type="ECO:0000313" key="4">
    <source>
        <dbReference type="EMBL" id="CUU65089.1"/>
    </source>
</evidence>
<feature type="domain" description="HTH tetR-type" evidence="3">
    <location>
        <begin position="9"/>
        <end position="69"/>
    </location>
</feature>
<proteinExistence type="predicted"/>
<dbReference type="GO" id="GO:0003677">
    <property type="term" value="F:DNA binding"/>
    <property type="evidence" value="ECO:0007669"/>
    <property type="project" value="UniProtKB-UniRule"/>
</dbReference>
<evidence type="ECO:0000259" key="3">
    <source>
        <dbReference type="PROSITE" id="PS50977"/>
    </source>
</evidence>
<evidence type="ECO:0000256" key="1">
    <source>
        <dbReference type="ARBA" id="ARBA00023125"/>
    </source>
</evidence>
<gene>
    <name evidence="4" type="ORF">CVAR292_00402</name>
</gene>
<dbReference type="SUPFAM" id="SSF46689">
    <property type="entry name" value="Homeodomain-like"/>
    <property type="match status" value="1"/>
</dbReference>
<dbReference type="Gene3D" id="1.10.357.10">
    <property type="entry name" value="Tetracycline Repressor, domain 2"/>
    <property type="match status" value="1"/>
</dbReference>
<sequence length="185" mass="20309">MISRHRSVGRPSRTSLDALQDAALTLGLDSFTLAAVAKEVGVAEATVYNYVHSRDELYRGACDRLSAGVDLTPDPATDTGSWMDYMDAVSARVVPLAATHPGFTEYLFYGPFGPETRHIYSTMVAEVMRRRPELDANAAYFVTSRTFMSSVTTASFPHLQDAGTWLRHSVMLGMEQQIDAGKPAR</sequence>
<feature type="DNA-binding region" description="H-T-H motif" evidence="2">
    <location>
        <begin position="32"/>
        <end position="51"/>
    </location>
</feature>
<keyword evidence="1 2" id="KW-0238">DNA-binding</keyword>
<dbReference type="EMBL" id="FAUH01000002">
    <property type="protein sequence ID" value="CUU65089.1"/>
    <property type="molecule type" value="Genomic_DNA"/>
</dbReference>
<name>A0A0X2NK11_9CORY</name>
<dbReference type="PROSITE" id="PS50977">
    <property type="entry name" value="HTH_TETR_2"/>
    <property type="match status" value="1"/>
</dbReference>
<dbReference type="AlphaFoldDB" id="A0A0X2NK11"/>
<dbReference type="OrthoDB" id="4427109at2"/>
<organism evidence="4 5">
    <name type="scientific">Corynebacterium variabile</name>
    <dbReference type="NCBI Taxonomy" id="1727"/>
    <lineage>
        <taxon>Bacteria</taxon>
        <taxon>Bacillati</taxon>
        <taxon>Actinomycetota</taxon>
        <taxon>Actinomycetes</taxon>
        <taxon>Mycobacteriales</taxon>
        <taxon>Corynebacteriaceae</taxon>
        <taxon>Corynebacterium</taxon>
    </lineage>
</organism>
<dbReference type="InterPro" id="IPR001647">
    <property type="entry name" value="HTH_TetR"/>
</dbReference>
<accession>A0A0X2NK11</accession>